<evidence type="ECO:0000313" key="5">
    <source>
        <dbReference type="Proteomes" id="UP000256269"/>
    </source>
</evidence>
<proteinExistence type="inferred from homology"/>
<dbReference type="SUPFAM" id="SSF143120">
    <property type="entry name" value="YefM-like"/>
    <property type="match status" value="1"/>
</dbReference>
<sequence>MDIGIRELRDGLSRHLAEVRKGHTLTVTDHGRPIAMIVPVQQPTTLEQLIAEGLVRPARSTKGELPTPAKATGSVSELVAEQRG</sequence>
<feature type="region of interest" description="Disordered" evidence="3">
    <location>
        <begin position="59"/>
        <end position="84"/>
    </location>
</feature>
<evidence type="ECO:0000313" key="4">
    <source>
        <dbReference type="EMBL" id="REH49813.1"/>
    </source>
</evidence>
<comment type="caution">
    <text evidence="4">The sequence shown here is derived from an EMBL/GenBank/DDBJ whole genome shotgun (WGS) entry which is preliminary data.</text>
</comment>
<evidence type="ECO:0000256" key="3">
    <source>
        <dbReference type="SAM" id="MobiDB-lite"/>
    </source>
</evidence>
<dbReference type="Gene3D" id="3.40.1620.10">
    <property type="entry name" value="YefM-like domain"/>
    <property type="match status" value="1"/>
</dbReference>
<accession>A0A3E0HTE5</accession>
<dbReference type="OrthoDB" id="557859at2"/>
<evidence type="ECO:0000256" key="1">
    <source>
        <dbReference type="ARBA" id="ARBA00009981"/>
    </source>
</evidence>
<reference evidence="4 5" key="1">
    <citation type="submission" date="2018-08" db="EMBL/GenBank/DDBJ databases">
        <title>Genomic Encyclopedia of Archaeal and Bacterial Type Strains, Phase II (KMG-II): from individual species to whole genera.</title>
        <authorList>
            <person name="Goeker M."/>
        </authorList>
    </citation>
    <scope>NUCLEOTIDE SEQUENCE [LARGE SCALE GENOMIC DNA]</scope>
    <source>
        <strain evidence="4 5">DSM 45791</strain>
    </source>
</reference>
<dbReference type="InterPro" id="IPR051416">
    <property type="entry name" value="phD-YefM_TA_antitoxins"/>
</dbReference>
<comment type="function">
    <text evidence="2">Antitoxin component of a type II toxin-antitoxin (TA) system.</text>
</comment>
<dbReference type="PANTHER" id="PTHR35377">
    <property type="entry name" value="ANTITOXIN VAPB49-RELATED-RELATED"/>
    <property type="match status" value="1"/>
</dbReference>
<dbReference type="Proteomes" id="UP000256269">
    <property type="component" value="Unassembled WGS sequence"/>
</dbReference>
<dbReference type="NCBIfam" id="TIGR01552">
    <property type="entry name" value="phd_fam"/>
    <property type="match status" value="1"/>
</dbReference>
<keyword evidence="5" id="KW-1185">Reference proteome</keyword>
<dbReference type="Pfam" id="PF02604">
    <property type="entry name" value="PhdYeFM_antitox"/>
    <property type="match status" value="1"/>
</dbReference>
<dbReference type="InterPro" id="IPR006442">
    <property type="entry name" value="Antitoxin_Phd/YefM"/>
</dbReference>
<dbReference type="InterPro" id="IPR036165">
    <property type="entry name" value="YefM-like_sf"/>
</dbReference>
<gene>
    <name evidence="4" type="ORF">BCF44_10476</name>
</gene>
<comment type="similarity">
    <text evidence="1 2">Belongs to the phD/YefM antitoxin family.</text>
</comment>
<dbReference type="GO" id="GO:0097351">
    <property type="term" value="F:toxin sequestering activity"/>
    <property type="evidence" value="ECO:0007669"/>
    <property type="project" value="TreeGrafter"/>
</dbReference>
<dbReference type="PANTHER" id="PTHR35377:SF5">
    <property type="entry name" value="ANTITOXIN VAPB46"/>
    <property type="match status" value="1"/>
</dbReference>
<evidence type="ECO:0000256" key="2">
    <source>
        <dbReference type="RuleBase" id="RU362080"/>
    </source>
</evidence>
<organism evidence="4 5">
    <name type="scientific">Kutzneria buriramensis</name>
    <dbReference type="NCBI Taxonomy" id="1045776"/>
    <lineage>
        <taxon>Bacteria</taxon>
        <taxon>Bacillati</taxon>
        <taxon>Actinomycetota</taxon>
        <taxon>Actinomycetes</taxon>
        <taxon>Pseudonocardiales</taxon>
        <taxon>Pseudonocardiaceae</taxon>
        <taxon>Kutzneria</taxon>
    </lineage>
</organism>
<name>A0A3E0HTE5_9PSEU</name>
<dbReference type="AlphaFoldDB" id="A0A3E0HTE5"/>
<dbReference type="EMBL" id="QUNO01000004">
    <property type="protein sequence ID" value="REH49813.1"/>
    <property type="molecule type" value="Genomic_DNA"/>
</dbReference>
<protein>
    <recommendedName>
        <fullName evidence="2">Antitoxin</fullName>
    </recommendedName>
</protein>